<sequence>MCHRSPAVGMWDAAGAPVQQPQQRRSPWPSLPWSSPESCKDPLCHRGHLAQDGLHVVVSSQKQQNSAATLQGEGLSVTGTMCHVGKAEDWERLVDMVNCREMGKEPGGRKRSQPKPPSLLSWTALVNPMQCC</sequence>
<proteinExistence type="inferred from homology"/>
<feature type="region of interest" description="Disordered" evidence="3">
    <location>
        <begin position="1"/>
        <end position="39"/>
    </location>
</feature>
<organism evidence="4 5">
    <name type="scientific">Papio anubis</name>
    <name type="common">Olive baboon</name>
    <dbReference type="NCBI Taxonomy" id="9555"/>
    <lineage>
        <taxon>Eukaryota</taxon>
        <taxon>Metazoa</taxon>
        <taxon>Chordata</taxon>
        <taxon>Craniata</taxon>
        <taxon>Vertebrata</taxon>
        <taxon>Euteleostomi</taxon>
        <taxon>Mammalia</taxon>
        <taxon>Eutheria</taxon>
        <taxon>Euarchontoglires</taxon>
        <taxon>Primates</taxon>
        <taxon>Haplorrhini</taxon>
        <taxon>Catarrhini</taxon>
        <taxon>Cercopithecidae</taxon>
        <taxon>Cercopithecinae</taxon>
        <taxon>Papio</taxon>
    </lineage>
</organism>
<dbReference type="Proteomes" id="UP000028761">
    <property type="component" value="Unplaced"/>
</dbReference>
<keyword evidence="5" id="KW-1185">Reference proteome</keyword>
<dbReference type="PANTHER" id="PTHR43943:SF8">
    <property type="entry name" value="DEHYDROGENASE_REDUCTASE SDR FAMILY MEMBER 4-RELATED"/>
    <property type="match status" value="1"/>
</dbReference>
<dbReference type="GO" id="GO:0042574">
    <property type="term" value="P:retinal metabolic process"/>
    <property type="evidence" value="ECO:0007669"/>
    <property type="project" value="TreeGrafter"/>
</dbReference>
<dbReference type="AlphaFoldDB" id="A0A8I5NQA4"/>
<accession>A0A8I5NQA4</accession>
<dbReference type="Ensembl" id="ENSPANT00000076212.1">
    <property type="protein sequence ID" value="ENSPANP00000056211.1"/>
    <property type="gene ID" value="ENSPANG00000047790.1"/>
</dbReference>
<evidence type="ECO:0000313" key="4">
    <source>
        <dbReference type="Ensembl" id="ENSPANP00000056211.1"/>
    </source>
</evidence>
<protein>
    <submittedName>
        <fullName evidence="4">Uncharacterized protein</fullName>
    </submittedName>
</protein>
<evidence type="ECO:0000256" key="3">
    <source>
        <dbReference type="SAM" id="MobiDB-lite"/>
    </source>
</evidence>
<dbReference type="GO" id="GO:0004090">
    <property type="term" value="F:carbonyl reductase (NADPH) activity"/>
    <property type="evidence" value="ECO:0007669"/>
    <property type="project" value="TreeGrafter"/>
</dbReference>
<comment type="similarity">
    <text evidence="1">Belongs to the short-chain dehydrogenases/reductases (SDR) family.</text>
</comment>
<feature type="compositionally biased region" description="Low complexity" evidence="3">
    <location>
        <begin position="17"/>
        <end position="36"/>
    </location>
</feature>
<reference evidence="4" key="1">
    <citation type="submission" date="2025-08" db="UniProtKB">
        <authorList>
            <consortium name="Ensembl"/>
        </authorList>
    </citation>
    <scope>IDENTIFICATION</scope>
</reference>
<dbReference type="PANTHER" id="PTHR43943">
    <property type="entry name" value="DEHYDROGENASE/REDUCTASE (SDR FAMILY) MEMBER 4"/>
    <property type="match status" value="1"/>
</dbReference>
<reference evidence="4" key="2">
    <citation type="submission" date="2025-09" db="UniProtKB">
        <authorList>
            <consortium name="Ensembl"/>
        </authorList>
    </citation>
    <scope>IDENTIFICATION</scope>
</reference>
<evidence type="ECO:0000313" key="5">
    <source>
        <dbReference type="Proteomes" id="UP000028761"/>
    </source>
</evidence>
<evidence type="ECO:0000256" key="1">
    <source>
        <dbReference type="ARBA" id="ARBA00006484"/>
    </source>
</evidence>
<name>A0A8I5NQA4_PAPAN</name>
<evidence type="ECO:0000256" key="2">
    <source>
        <dbReference type="ARBA" id="ARBA00022857"/>
    </source>
</evidence>
<keyword evidence="2" id="KW-0521">NADP</keyword>
<dbReference type="GO" id="GO:0005777">
    <property type="term" value="C:peroxisome"/>
    <property type="evidence" value="ECO:0007669"/>
    <property type="project" value="TreeGrafter"/>
</dbReference>